<name>A0A9D4BNF0_DREPO</name>
<sequence length="91" mass="10431">MEKMEPKRKNPLRKKKCVENPQRKLERVQHKKPTLVIIDLETTGLIDRGFLMPHITQLAVKEIETEVSFSVYVMPKMITAKAGELTGISVD</sequence>
<evidence type="ECO:0000313" key="2">
    <source>
        <dbReference type="Proteomes" id="UP000828390"/>
    </source>
</evidence>
<keyword evidence="2" id="KW-1185">Reference proteome</keyword>
<dbReference type="InterPro" id="IPR012337">
    <property type="entry name" value="RNaseH-like_sf"/>
</dbReference>
<dbReference type="Proteomes" id="UP000828390">
    <property type="component" value="Unassembled WGS sequence"/>
</dbReference>
<evidence type="ECO:0008006" key="3">
    <source>
        <dbReference type="Google" id="ProtNLM"/>
    </source>
</evidence>
<gene>
    <name evidence="1" type="ORF">DPMN_074483</name>
</gene>
<dbReference type="InterPro" id="IPR036397">
    <property type="entry name" value="RNaseH_sf"/>
</dbReference>
<evidence type="ECO:0000313" key="1">
    <source>
        <dbReference type="EMBL" id="KAH3699527.1"/>
    </source>
</evidence>
<dbReference type="SUPFAM" id="SSF53098">
    <property type="entry name" value="Ribonuclease H-like"/>
    <property type="match status" value="1"/>
</dbReference>
<dbReference type="EMBL" id="JAIWYP010000015">
    <property type="protein sequence ID" value="KAH3699527.1"/>
    <property type="molecule type" value="Genomic_DNA"/>
</dbReference>
<protein>
    <recommendedName>
        <fullName evidence="3">Exonuclease domain-containing protein</fullName>
    </recommendedName>
</protein>
<organism evidence="1 2">
    <name type="scientific">Dreissena polymorpha</name>
    <name type="common">Zebra mussel</name>
    <name type="synonym">Mytilus polymorpha</name>
    <dbReference type="NCBI Taxonomy" id="45954"/>
    <lineage>
        <taxon>Eukaryota</taxon>
        <taxon>Metazoa</taxon>
        <taxon>Spiralia</taxon>
        <taxon>Lophotrochozoa</taxon>
        <taxon>Mollusca</taxon>
        <taxon>Bivalvia</taxon>
        <taxon>Autobranchia</taxon>
        <taxon>Heteroconchia</taxon>
        <taxon>Euheterodonta</taxon>
        <taxon>Imparidentia</taxon>
        <taxon>Neoheterodontei</taxon>
        <taxon>Myida</taxon>
        <taxon>Dreissenoidea</taxon>
        <taxon>Dreissenidae</taxon>
        <taxon>Dreissena</taxon>
    </lineage>
</organism>
<dbReference type="Gene3D" id="3.30.420.10">
    <property type="entry name" value="Ribonuclease H-like superfamily/Ribonuclease H"/>
    <property type="match status" value="1"/>
</dbReference>
<accession>A0A9D4BNF0</accession>
<comment type="caution">
    <text evidence="1">The sequence shown here is derived from an EMBL/GenBank/DDBJ whole genome shotgun (WGS) entry which is preliminary data.</text>
</comment>
<proteinExistence type="predicted"/>
<dbReference type="AlphaFoldDB" id="A0A9D4BNF0"/>
<reference evidence="1" key="1">
    <citation type="journal article" date="2019" name="bioRxiv">
        <title>The Genome of the Zebra Mussel, Dreissena polymorpha: A Resource for Invasive Species Research.</title>
        <authorList>
            <person name="McCartney M.A."/>
            <person name="Auch B."/>
            <person name="Kono T."/>
            <person name="Mallez S."/>
            <person name="Zhang Y."/>
            <person name="Obille A."/>
            <person name="Becker A."/>
            <person name="Abrahante J.E."/>
            <person name="Garbe J."/>
            <person name="Badalamenti J.P."/>
            <person name="Herman A."/>
            <person name="Mangelson H."/>
            <person name="Liachko I."/>
            <person name="Sullivan S."/>
            <person name="Sone E.D."/>
            <person name="Koren S."/>
            <person name="Silverstein K.A.T."/>
            <person name="Beckman K.B."/>
            <person name="Gohl D.M."/>
        </authorList>
    </citation>
    <scope>NUCLEOTIDE SEQUENCE</scope>
    <source>
        <strain evidence="1">Duluth1</strain>
        <tissue evidence="1">Whole animal</tissue>
    </source>
</reference>
<reference evidence="1" key="2">
    <citation type="submission" date="2020-11" db="EMBL/GenBank/DDBJ databases">
        <authorList>
            <person name="McCartney M.A."/>
            <person name="Auch B."/>
            <person name="Kono T."/>
            <person name="Mallez S."/>
            <person name="Becker A."/>
            <person name="Gohl D.M."/>
            <person name="Silverstein K.A.T."/>
            <person name="Koren S."/>
            <person name="Bechman K.B."/>
            <person name="Herman A."/>
            <person name="Abrahante J.E."/>
            <person name="Garbe J."/>
        </authorList>
    </citation>
    <scope>NUCLEOTIDE SEQUENCE</scope>
    <source>
        <strain evidence="1">Duluth1</strain>
        <tissue evidence="1">Whole animal</tissue>
    </source>
</reference>
<dbReference type="GO" id="GO:0003676">
    <property type="term" value="F:nucleic acid binding"/>
    <property type="evidence" value="ECO:0007669"/>
    <property type="project" value="InterPro"/>
</dbReference>